<keyword evidence="4" id="KW-1185">Reference proteome</keyword>
<feature type="transmembrane region" description="Helical" evidence="2">
    <location>
        <begin position="53"/>
        <end position="73"/>
    </location>
</feature>
<reference evidence="3" key="1">
    <citation type="journal article" date="2016" name="Nat. Genet.">
        <title>A high-quality carrot genome assembly provides new insights into carotenoid accumulation and asterid genome evolution.</title>
        <authorList>
            <person name="Iorizzo M."/>
            <person name="Ellison S."/>
            <person name="Senalik D."/>
            <person name="Zeng P."/>
            <person name="Satapoomin P."/>
            <person name="Huang J."/>
            <person name="Bowman M."/>
            <person name="Iovene M."/>
            <person name="Sanseverino W."/>
            <person name="Cavagnaro P."/>
            <person name="Yildiz M."/>
            <person name="Macko-Podgorni A."/>
            <person name="Moranska E."/>
            <person name="Grzebelus E."/>
            <person name="Grzebelus D."/>
            <person name="Ashrafi H."/>
            <person name="Zheng Z."/>
            <person name="Cheng S."/>
            <person name="Spooner D."/>
            <person name="Van Deynze A."/>
            <person name="Simon P."/>
        </authorList>
    </citation>
    <scope>NUCLEOTIDE SEQUENCE</scope>
    <source>
        <tissue evidence="3">Leaf</tissue>
    </source>
</reference>
<evidence type="ECO:0008006" key="5">
    <source>
        <dbReference type="Google" id="ProtNLM"/>
    </source>
</evidence>
<name>A0AAF0XG83_DAUCS</name>
<keyword evidence="2" id="KW-0812">Transmembrane</keyword>
<dbReference type="PANTHER" id="PTHR34947">
    <property type="entry name" value="TRANSMEMBRANE PROTEIN"/>
    <property type="match status" value="1"/>
</dbReference>
<evidence type="ECO:0000313" key="3">
    <source>
        <dbReference type="EMBL" id="WOH05821.1"/>
    </source>
</evidence>
<dbReference type="KEGG" id="dcr:108225317"/>
<dbReference type="Proteomes" id="UP000077755">
    <property type="component" value="Chromosome 6"/>
</dbReference>
<evidence type="ECO:0000313" key="4">
    <source>
        <dbReference type="Proteomes" id="UP000077755"/>
    </source>
</evidence>
<proteinExistence type="predicted"/>
<sequence>MVHNNKPINSSKRRIQILLSLSVLAFISSQYSSLIFTYFSSFKLFSSTTTDRHFIFLLCNGLMLLVIKTSGLFSSPAPPGTEFYRDSHVIRVQAQPSHHRSADLRENIYVKKNVISHQPVEFSKKNNVESQIDDLAETEEETDIKSVTEPEQVERRTRVMDEGCEFVTSTTDYDEKEQVSELNSVQEHEEQAEEEENEELELVNTEEEEEQETLLWSTEELNKKCDDFIRKMKYGIRYEPQLVMV</sequence>
<feature type="transmembrane region" description="Helical" evidence="2">
    <location>
        <begin position="21"/>
        <end position="41"/>
    </location>
</feature>
<dbReference type="AlphaFoldDB" id="A0AAF0XG83"/>
<feature type="region of interest" description="Disordered" evidence="1">
    <location>
        <begin position="187"/>
        <end position="212"/>
    </location>
</feature>
<reference evidence="3" key="2">
    <citation type="submission" date="2022-03" db="EMBL/GenBank/DDBJ databases">
        <title>Draft title - Genomic analysis of global carrot germplasm unveils the trajectory of domestication and the origin of high carotenoid orange carrot.</title>
        <authorList>
            <person name="Iorizzo M."/>
            <person name="Ellison S."/>
            <person name="Senalik D."/>
            <person name="Macko-Podgorni A."/>
            <person name="Grzebelus D."/>
            <person name="Bostan H."/>
            <person name="Rolling W."/>
            <person name="Curaba J."/>
            <person name="Simon P."/>
        </authorList>
    </citation>
    <scope>NUCLEOTIDE SEQUENCE</scope>
    <source>
        <tissue evidence="3">Leaf</tissue>
    </source>
</reference>
<accession>A0AAF0XG83</accession>
<feature type="compositionally biased region" description="Acidic residues" evidence="1">
    <location>
        <begin position="190"/>
        <end position="212"/>
    </location>
</feature>
<gene>
    <name evidence="3" type="ORF">DCAR_0625242</name>
</gene>
<dbReference type="PANTHER" id="PTHR34947:SF3">
    <property type="entry name" value="TRANSMEMBRANE PROTEIN"/>
    <property type="match status" value="1"/>
</dbReference>
<keyword evidence="2" id="KW-0472">Membrane</keyword>
<evidence type="ECO:0000256" key="2">
    <source>
        <dbReference type="SAM" id="Phobius"/>
    </source>
</evidence>
<organism evidence="3 4">
    <name type="scientific">Daucus carota subsp. sativus</name>
    <name type="common">Carrot</name>
    <dbReference type="NCBI Taxonomy" id="79200"/>
    <lineage>
        <taxon>Eukaryota</taxon>
        <taxon>Viridiplantae</taxon>
        <taxon>Streptophyta</taxon>
        <taxon>Embryophyta</taxon>
        <taxon>Tracheophyta</taxon>
        <taxon>Spermatophyta</taxon>
        <taxon>Magnoliopsida</taxon>
        <taxon>eudicotyledons</taxon>
        <taxon>Gunneridae</taxon>
        <taxon>Pentapetalae</taxon>
        <taxon>asterids</taxon>
        <taxon>campanulids</taxon>
        <taxon>Apiales</taxon>
        <taxon>Apiaceae</taxon>
        <taxon>Apioideae</taxon>
        <taxon>Scandiceae</taxon>
        <taxon>Daucinae</taxon>
        <taxon>Daucus</taxon>
        <taxon>Daucus sect. Daucus</taxon>
    </lineage>
</organism>
<keyword evidence="2" id="KW-1133">Transmembrane helix</keyword>
<protein>
    <recommendedName>
        <fullName evidence="5">DUF4408 domain-containing protein</fullName>
    </recommendedName>
</protein>
<evidence type="ECO:0000256" key="1">
    <source>
        <dbReference type="SAM" id="MobiDB-lite"/>
    </source>
</evidence>
<dbReference type="EMBL" id="CP093348">
    <property type="protein sequence ID" value="WOH05821.1"/>
    <property type="molecule type" value="Genomic_DNA"/>
</dbReference>